<name>D8Q9I6_SCHCM</name>
<keyword evidence="5" id="KW-1185">Reference proteome</keyword>
<accession>D8Q9I6</accession>
<evidence type="ECO:0000256" key="1">
    <source>
        <dbReference type="SAM" id="MobiDB-lite"/>
    </source>
</evidence>
<keyword evidence="2" id="KW-0472">Membrane</keyword>
<evidence type="ECO:0000313" key="5">
    <source>
        <dbReference type="Proteomes" id="UP000007431"/>
    </source>
</evidence>
<keyword evidence="2" id="KW-1133">Transmembrane helix</keyword>
<dbReference type="Proteomes" id="UP000007431">
    <property type="component" value="Unassembled WGS sequence"/>
</dbReference>
<dbReference type="OrthoDB" id="10498312at2759"/>
<protein>
    <submittedName>
        <fullName evidence="4">Expressed protein</fullName>
    </submittedName>
</protein>
<feature type="signal peptide" evidence="3">
    <location>
        <begin position="1"/>
        <end position="23"/>
    </location>
</feature>
<evidence type="ECO:0000256" key="2">
    <source>
        <dbReference type="SAM" id="Phobius"/>
    </source>
</evidence>
<feature type="transmembrane region" description="Helical" evidence="2">
    <location>
        <begin position="140"/>
        <end position="162"/>
    </location>
</feature>
<dbReference type="EMBL" id="GL377308">
    <property type="protein sequence ID" value="EFI95665.1"/>
    <property type="molecule type" value="Genomic_DNA"/>
</dbReference>
<dbReference type="VEuPathDB" id="FungiDB:SCHCODRAFT_02583388"/>
<reference evidence="4 5" key="1">
    <citation type="journal article" date="2010" name="Nat. Biotechnol.">
        <title>Genome sequence of the model mushroom Schizophyllum commune.</title>
        <authorList>
            <person name="Ohm R.A."/>
            <person name="de Jong J.F."/>
            <person name="Lugones L.G."/>
            <person name="Aerts A."/>
            <person name="Kothe E."/>
            <person name="Stajich J.E."/>
            <person name="de Vries R.P."/>
            <person name="Record E."/>
            <person name="Levasseur A."/>
            <person name="Baker S.E."/>
            <person name="Bartholomew K.A."/>
            <person name="Coutinho P.M."/>
            <person name="Erdmann S."/>
            <person name="Fowler T.J."/>
            <person name="Gathman A.C."/>
            <person name="Lombard V."/>
            <person name="Henrissat B."/>
            <person name="Knabe N."/>
            <person name="Kuees U."/>
            <person name="Lilly W.W."/>
            <person name="Lindquist E."/>
            <person name="Lucas S."/>
            <person name="Magnuson J.K."/>
            <person name="Piumi F."/>
            <person name="Raudaskoski M."/>
            <person name="Salamov A."/>
            <person name="Schmutz J."/>
            <person name="Schwarze F.W.M.R."/>
            <person name="vanKuyk P.A."/>
            <person name="Horton J.S."/>
            <person name="Grigoriev I.V."/>
            <person name="Woesten H.A.B."/>
        </authorList>
    </citation>
    <scope>NUCLEOTIDE SEQUENCE [LARGE SCALE GENOMIC DNA]</scope>
    <source>
        <strain evidence="5">H4-8 / FGSC 9210</strain>
    </source>
</reference>
<gene>
    <name evidence="4" type="ORF">SCHCODRAFT_82711</name>
</gene>
<keyword evidence="3" id="KW-0732">Signal</keyword>
<keyword evidence="2" id="KW-0812">Transmembrane</keyword>
<evidence type="ECO:0000313" key="4">
    <source>
        <dbReference type="EMBL" id="EFI95665.1"/>
    </source>
</evidence>
<dbReference type="InParanoid" id="D8Q9I6"/>
<feature type="chain" id="PRO_5003120737" evidence="3">
    <location>
        <begin position="24"/>
        <end position="210"/>
    </location>
</feature>
<sequence length="210" mass="20999">MTSLTTVLTISPILLAALPGAYAKGGGGHGSSHSSGNTDTSSGTGSGGTDSSSGGISGSGSGSSTDSDGGSSGSNSGSNSNSNGRPYSGGNNHSSSSLCVMTSTIDVSASTTSYATYTTACSVSSNNQTHASKHKLSGGAIAGIVIGSIAGTAILAFILWLLCRRRWNTRRYGDRETSIAAPEGSKLMSPKAYEALGEGTSEKHMWTQKK</sequence>
<proteinExistence type="predicted"/>
<dbReference type="AlphaFoldDB" id="D8Q9I6"/>
<dbReference type="HOGENOM" id="CLU_1310746_0_0_1"/>
<feature type="compositionally biased region" description="Low complexity" evidence="1">
    <location>
        <begin position="31"/>
        <end position="54"/>
    </location>
</feature>
<evidence type="ECO:0000256" key="3">
    <source>
        <dbReference type="SAM" id="SignalP"/>
    </source>
</evidence>
<feature type="compositionally biased region" description="Low complexity" evidence="1">
    <location>
        <begin position="62"/>
        <end position="84"/>
    </location>
</feature>
<feature type="region of interest" description="Disordered" evidence="1">
    <location>
        <begin position="24"/>
        <end position="93"/>
    </location>
</feature>
<organism evidence="5">
    <name type="scientific">Schizophyllum commune (strain H4-8 / FGSC 9210)</name>
    <name type="common">Split gill fungus</name>
    <dbReference type="NCBI Taxonomy" id="578458"/>
    <lineage>
        <taxon>Eukaryota</taxon>
        <taxon>Fungi</taxon>
        <taxon>Dikarya</taxon>
        <taxon>Basidiomycota</taxon>
        <taxon>Agaricomycotina</taxon>
        <taxon>Agaricomycetes</taxon>
        <taxon>Agaricomycetidae</taxon>
        <taxon>Agaricales</taxon>
        <taxon>Schizophyllaceae</taxon>
        <taxon>Schizophyllum</taxon>
    </lineage>
</organism>